<dbReference type="InterPro" id="IPR018392">
    <property type="entry name" value="LysM"/>
</dbReference>
<dbReference type="PROSITE" id="PS51782">
    <property type="entry name" value="LYSM"/>
    <property type="match status" value="1"/>
</dbReference>
<feature type="region of interest" description="Disordered" evidence="1">
    <location>
        <begin position="137"/>
        <end position="263"/>
    </location>
</feature>
<proteinExistence type="predicted"/>
<evidence type="ECO:0000313" key="4">
    <source>
        <dbReference type="EMBL" id="ORO68618.1"/>
    </source>
</evidence>
<evidence type="ECO:0000313" key="5">
    <source>
        <dbReference type="Proteomes" id="UP000193961"/>
    </source>
</evidence>
<reference evidence="4 5" key="1">
    <citation type="journal article" date="2016" name="Eur. J. Clin. Microbiol. Infect. Dis.">
        <title>Whole genome sequencing as a tool for phylogenetic analysis of clinical strains of Mitis group streptococci.</title>
        <authorList>
            <person name="Rasmussen L.H."/>
            <person name="Dargis R."/>
            <person name="Hojholt K."/>
            <person name="Christensen J.J."/>
            <person name="Skovgaard O."/>
            <person name="Justesen U.S."/>
            <person name="Rosenvinge F.S."/>
            <person name="Moser C."/>
            <person name="Lukjancenko O."/>
            <person name="Rasmussen S."/>
            <person name="Nielsen X.C."/>
        </authorList>
    </citation>
    <scope>NUCLEOTIDE SEQUENCE [LARGE SCALE GENOMIC DNA]</scope>
    <source>
        <strain evidence="4 5">OD_321121_09</strain>
    </source>
</reference>
<evidence type="ECO:0000259" key="3">
    <source>
        <dbReference type="PROSITE" id="PS51782"/>
    </source>
</evidence>
<sequence length="390" mass="41315">MKKRIILASTVALSLAPTLGAKAQEISWTARSVEQIQNDVTKNENKNSYTVQYGDTLSTIAEALGVDVTVLANLNKITNMDLIFPDTVLTTTVNEAEEVTEVEIQAPQSDASEEVTTATADLTTNQVTVDEQTVQVEDLSQPIEDAPTVTETEKPTEVAPNSEVSETATVAEETPSTETPVAAETTSPVEEEAPQAATPATEETAATTPAEAPVAAAPATETPADTTGTSATEEAASTATSDTATSTYQAEQSQTPSRTYSAPAAPDYAGLAVAKSENAGLQPQTAAFKEEVANLFGITSFSGYRPGDSGDHGKGLAIDFMVPVSSALGDQIAEYAVKNMASRGINYIIWKQRFYAPYDSKYGPAYTWNPMPDRGSVTENHYDHVHVSMN</sequence>
<dbReference type="Pfam" id="PF26571">
    <property type="entry name" value="VldE"/>
    <property type="match status" value="1"/>
</dbReference>
<dbReference type="Proteomes" id="UP000193961">
    <property type="component" value="Unassembled WGS sequence"/>
</dbReference>
<feature type="signal peptide" evidence="2">
    <location>
        <begin position="1"/>
        <end position="23"/>
    </location>
</feature>
<gene>
    <name evidence="4" type="ORF">B7715_00215</name>
</gene>
<feature type="chain" id="PRO_5012416780" evidence="2">
    <location>
        <begin position="24"/>
        <end position="390"/>
    </location>
</feature>
<organism evidence="4 5">
    <name type="scientific">Streptococcus oralis subsp. oralis</name>
    <dbReference type="NCBI Taxonomy" id="1891914"/>
    <lineage>
        <taxon>Bacteria</taxon>
        <taxon>Bacillati</taxon>
        <taxon>Bacillota</taxon>
        <taxon>Bacilli</taxon>
        <taxon>Lactobacillales</taxon>
        <taxon>Streptococcaceae</taxon>
        <taxon>Streptococcus</taxon>
    </lineage>
</organism>
<keyword evidence="2" id="KW-0732">Signal</keyword>
<name>A0A1X1I6E2_STROR</name>
<dbReference type="EMBL" id="NCUQ01000007">
    <property type="protein sequence ID" value="ORO68618.1"/>
    <property type="molecule type" value="Genomic_DNA"/>
</dbReference>
<dbReference type="RefSeq" id="WP_084881229.1">
    <property type="nucleotide sequence ID" value="NZ_NCUQ01000007.1"/>
</dbReference>
<evidence type="ECO:0000256" key="1">
    <source>
        <dbReference type="SAM" id="MobiDB-lite"/>
    </source>
</evidence>
<dbReference type="InterPro" id="IPR058593">
    <property type="entry name" value="ARB_07466-like_C"/>
</dbReference>
<dbReference type="Pfam" id="PF01476">
    <property type="entry name" value="LysM"/>
    <property type="match status" value="1"/>
</dbReference>
<protein>
    <submittedName>
        <fullName evidence="4">Peptidoglycan-binding protein LysM</fullName>
    </submittedName>
</protein>
<feature type="compositionally biased region" description="Low complexity" evidence="1">
    <location>
        <begin position="157"/>
        <end position="247"/>
    </location>
</feature>
<dbReference type="InterPro" id="IPR036779">
    <property type="entry name" value="LysM_dom_sf"/>
</dbReference>
<dbReference type="Gene3D" id="3.10.350.10">
    <property type="entry name" value="LysM domain"/>
    <property type="match status" value="1"/>
</dbReference>
<feature type="domain" description="LysM" evidence="3">
    <location>
        <begin position="47"/>
        <end position="91"/>
    </location>
</feature>
<accession>A0A1X1I6E2</accession>
<dbReference type="SUPFAM" id="SSF54106">
    <property type="entry name" value="LysM domain"/>
    <property type="match status" value="1"/>
</dbReference>
<evidence type="ECO:0000256" key="2">
    <source>
        <dbReference type="SAM" id="SignalP"/>
    </source>
</evidence>
<dbReference type="SMART" id="SM00257">
    <property type="entry name" value="LysM"/>
    <property type="match status" value="1"/>
</dbReference>
<feature type="compositionally biased region" description="Polar residues" evidence="1">
    <location>
        <begin position="248"/>
        <end position="260"/>
    </location>
</feature>
<dbReference type="AlphaFoldDB" id="A0A1X1I6E2"/>
<dbReference type="CDD" id="cd00118">
    <property type="entry name" value="LysM"/>
    <property type="match status" value="1"/>
</dbReference>
<comment type="caution">
    <text evidence="4">The sequence shown here is derived from an EMBL/GenBank/DDBJ whole genome shotgun (WGS) entry which is preliminary data.</text>
</comment>